<comment type="caution">
    <text evidence="1">The sequence shown here is derived from an EMBL/GenBank/DDBJ whole genome shotgun (WGS) entry which is preliminary data.</text>
</comment>
<proteinExistence type="predicted"/>
<dbReference type="AlphaFoldDB" id="A0A512BKQ2"/>
<dbReference type="RefSeq" id="WP_114184465.1">
    <property type="nucleotide sequence ID" value="NZ_BJYU01000002.1"/>
</dbReference>
<dbReference type="EMBL" id="BJYU01000002">
    <property type="protein sequence ID" value="GEO12556.1"/>
    <property type="molecule type" value="Genomic_DNA"/>
</dbReference>
<name>A0A512BKQ2_9HYPH</name>
<organism evidence="1 2">
    <name type="scientific">Microvirga aerophila</name>
    <dbReference type="NCBI Taxonomy" id="670291"/>
    <lineage>
        <taxon>Bacteria</taxon>
        <taxon>Pseudomonadati</taxon>
        <taxon>Pseudomonadota</taxon>
        <taxon>Alphaproteobacteria</taxon>
        <taxon>Hyphomicrobiales</taxon>
        <taxon>Methylobacteriaceae</taxon>
        <taxon>Microvirga</taxon>
    </lineage>
</organism>
<protein>
    <submittedName>
        <fullName evidence="1">Uncharacterized protein</fullName>
    </submittedName>
</protein>
<reference evidence="1 2" key="1">
    <citation type="submission" date="2019-07" db="EMBL/GenBank/DDBJ databases">
        <title>Whole genome shotgun sequence of Microvirga aerophila NBRC 106136.</title>
        <authorList>
            <person name="Hosoyama A."/>
            <person name="Uohara A."/>
            <person name="Ohji S."/>
            <person name="Ichikawa N."/>
        </authorList>
    </citation>
    <scope>NUCLEOTIDE SEQUENCE [LARGE SCALE GENOMIC DNA]</scope>
    <source>
        <strain evidence="1 2">NBRC 106136</strain>
    </source>
</reference>
<dbReference type="Proteomes" id="UP000321085">
    <property type="component" value="Unassembled WGS sequence"/>
</dbReference>
<dbReference type="OrthoDB" id="8453610at2"/>
<gene>
    <name evidence="1" type="ORF">MAE02_02520</name>
</gene>
<evidence type="ECO:0000313" key="1">
    <source>
        <dbReference type="EMBL" id="GEO12556.1"/>
    </source>
</evidence>
<evidence type="ECO:0000313" key="2">
    <source>
        <dbReference type="Proteomes" id="UP000321085"/>
    </source>
</evidence>
<sequence>MPNGKPGDHPINDIVQHRLHLFGGGVDEEIFRIAAEFGEGGLQKLKAFSTTTTFIEQTKAIQEQQRVLLDSLADVWNELIIERRRVAANQI</sequence>
<accession>A0A512BKQ2</accession>
<keyword evidence="2" id="KW-1185">Reference proteome</keyword>